<name>A0A0M3IHY9_ASCLU</name>
<evidence type="ECO:0000256" key="5">
    <source>
        <dbReference type="ARBA" id="ARBA00023306"/>
    </source>
</evidence>
<dbReference type="InterPro" id="IPR019775">
    <property type="entry name" value="WD40_repeat_CS"/>
</dbReference>
<keyword evidence="7" id="KW-1185">Reference proteome</keyword>
<dbReference type="InterPro" id="IPR033010">
    <property type="entry name" value="Cdc20/Fizzy"/>
</dbReference>
<dbReference type="PANTHER" id="PTHR19918:SF8">
    <property type="entry name" value="FI02843P"/>
    <property type="match status" value="1"/>
</dbReference>
<feature type="repeat" description="WD" evidence="6">
    <location>
        <begin position="138"/>
        <end position="169"/>
    </location>
</feature>
<evidence type="ECO:0000256" key="1">
    <source>
        <dbReference type="ARBA" id="ARBA00022574"/>
    </source>
</evidence>
<dbReference type="PROSITE" id="PS50082">
    <property type="entry name" value="WD_REPEATS_2"/>
    <property type="match status" value="3"/>
</dbReference>
<dbReference type="Proteomes" id="UP000036681">
    <property type="component" value="Unplaced"/>
</dbReference>
<dbReference type="Pfam" id="PF00400">
    <property type="entry name" value="WD40"/>
    <property type="match status" value="3"/>
</dbReference>
<dbReference type="PROSITE" id="PS50294">
    <property type="entry name" value="WD_REPEATS_REGION"/>
    <property type="match status" value="2"/>
</dbReference>
<keyword evidence="2" id="KW-0132">Cell division</keyword>
<dbReference type="GO" id="GO:0051301">
    <property type="term" value="P:cell division"/>
    <property type="evidence" value="ECO:0007669"/>
    <property type="project" value="UniProtKB-KW"/>
</dbReference>
<accession>A0A0M3IHY9</accession>
<evidence type="ECO:0000256" key="4">
    <source>
        <dbReference type="ARBA" id="ARBA00022776"/>
    </source>
</evidence>
<dbReference type="InterPro" id="IPR001680">
    <property type="entry name" value="WD40_rpt"/>
</dbReference>
<dbReference type="AlphaFoldDB" id="A0A0M3IHY9"/>
<keyword evidence="3" id="KW-0677">Repeat</keyword>
<reference evidence="8" key="1">
    <citation type="submission" date="2017-02" db="UniProtKB">
        <authorList>
            <consortium name="WormBaseParasite"/>
        </authorList>
    </citation>
    <scope>IDENTIFICATION</scope>
</reference>
<dbReference type="GO" id="GO:0031145">
    <property type="term" value="P:anaphase-promoting complex-dependent catabolic process"/>
    <property type="evidence" value="ECO:0007669"/>
    <property type="project" value="TreeGrafter"/>
</dbReference>
<dbReference type="GO" id="GO:0010997">
    <property type="term" value="F:anaphase-promoting complex binding"/>
    <property type="evidence" value="ECO:0007669"/>
    <property type="project" value="InterPro"/>
</dbReference>
<feature type="repeat" description="WD" evidence="6">
    <location>
        <begin position="101"/>
        <end position="132"/>
    </location>
</feature>
<keyword evidence="4" id="KW-0498">Mitosis</keyword>
<dbReference type="SUPFAM" id="SSF50978">
    <property type="entry name" value="WD40 repeat-like"/>
    <property type="match status" value="1"/>
</dbReference>
<proteinExistence type="predicted"/>
<dbReference type="InterPro" id="IPR036322">
    <property type="entry name" value="WD40_repeat_dom_sf"/>
</dbReference>
<dbReference type="PROSITE" id="PS00678">
    <property type="entry name" value="WD_REPEATS_1"/>
    <property type="match status" value="1"/>
</dbReference>
<keyword evidence="5" id="KW-0131">Cell cycle</keyword>
<dbReference type="SMART" id="SM00320">
    <property type="entry name" value="WD40"/>
    <property type="match status" value="4"/>
</dbReference>
<organism evidence="7 8">
    <name type="scientific">Ascaris lumbricoides</name>
    <name type="common">Giant roundworm</name>
    <dbReference type="NCBI Taxonomy" id="6252"/>
    <lineage>
        <taxon>Eukaryota</taxon>
        <taxon>Metazoa</taxon>
        <taxon>Ecdysozoa</taxon>
        <taxon>Nematoda</taxon>
        <taxon>Chromadorea</taxon>
        <taxon>Rhabditida</taxon>
        <taxon>Spirurina</taxon>
        <taxon>Ascaridomorpha</taxon>
        <taxon>Ascaridoidea</taxon>
        <taxon>Ascarididae</taxon>
        <taxon>Ascaris</taxon>
    </lineage>
</organism>
<feature type="repeat" description="WD" evidence="6">
    <location>
        <begin position="13"/>
        <end position="57"/>
    </location>
</feature>
<dbReference type="GO" id="GO:1990757">
    <property type="term" value="F:ubiquitin ligase activator activity"/>
    <property type="evidence" value="ECO:0007669"/>
    <property type="project" value="TreeGrafter"/>
</dbReference>
<evidence type="ECO:0000313" key="7">
    <source>
        <dbReference type="Proteomes" id="UP000036681"/>
    </source>
</evidence>
<evidence type="ECO:0000256" key="2">
    <source>
        <dbReference type="ARBA" id="ARBA00022618"/>
    </source>
</evidence>
<dbReference type="GO" id="GO:0005680">
    <property type="term" value="C:anaphase-promoting complex"/>
    <property type="evidence" value="ECO:0007669"/>
    <property type="project" value="TreeGrafter"/>
</dbReference>
<dbReference type="Gene3D" id="2.130.10.10">
    <property type="entry name" value="YVTN repeat-like/Quinoprotein amine dehydrogenase"/>
    <property type="match status" value="2"/>
</dbReference>
<sequence length="195" mass="21605">MITADEPAPIYTFSDHLASVKAIAFNPQLSNSLATGGGTTDRTIKFWNLSTGTLCHSEQTDSQVNAIAFSKHYKEIITAHGYPNNVLKIWKYPSMKCIQDLTGHTERVLGLTMSPCGQYVMSASGDESLRLWWCFKDLTGHTERVLGLTMSPCGQYVMSASGDESLRLWWCFKVDKNAKSKTSSKTSSCFAQSVR</sequence>
<dbReference type="InterPro" id="IPR015943">
    <property type="entry name" value="WD40/YVTN_repeat-like_dom_sf"/>
</dbReference>
<evidence type="ECO:0000313" key="8">
    <source>
        <dbReference type="WBParaSite" id="ALUE_0001809701-mRNA-1"/>
    </source>
</evidence>
<evidence type="ECO:0000256" key="6">
    <source>
        <dbReference type="PROSITE-ProRule" id="PRU00221"/>
    </source>
</evidence>
<protein>
    <submittedName>
        <fullName evidence="8">WD_REPEATS_REGION domain-containing protein</fullName>
    </submittedName>
</protein>
<dbReference type="GO" id="GO:1905786">
    <property type="term" value="P:positive regulation of anaphase-promoting complex-dependent catabolic process"/>
    <property type="evidence" value="ECO:0007669"/>
    <property type="project" value="TreeGrafter"/>
</dbReference>
<dbReference type="WBParaSite" id="ALUE_0001809701-mRNA-1">
    <property type="protein sequence ID" value="ALUE_0001809701-mRNA-1"/>
    <property type="gene ID" value="ALUE_0001809701"/>
</dbReference>
<dbReference type="PANTHER" id="PTHR19918">
    <property type="entry name" value="CELL DIVISION CYCLE 20 CDC20 FIZZY -RELATED"/>
    <property type="match status" value="1"/>
</dbReference>
<evidence type="ECO:0000256" key="3">
    <source>
        <dbReference type="ARBA" id="ARBA00022737"/>
    </source>
</evidence>
<keyword evidence="1 6" id="KW-0853">WD repeat</keyword>